<dbReference type="EMBL" id="JACHGG010000003">
    <property type="protein sequence ID" value="MBB6059376.1"/>
    <property type="molecule type" value="Genomic_DNA"/>
</dbReference>
<feature type="transmembrane region" description="Helical" evidence="8">
    <location>
        <begin position="33"/>
        <end position="51"/>
    </location>
</feature>
<name>A0A7W9WCH3_9BACT</name>
<evidence type="ECO:0000256" key="1">
    <source>
        <dbReference type="ARBA" id="ARBA00004651"/>
    </source>
</evidence>
<evidence type="ECO:0000256" key="6">
    <source>
        <dbReference type="ARBA" id="ARBA00022989"/>
    </source>
</evidence>
<evidence type="ECO:0000256" key="2">
    <source>
        <dbReference type="ARBA" id="ARBA00022475"/>
    </source>
</evidence>
<dbReference type="InterPro" id="IPR050297">
    <property type="entry name" value="LipidA_mod_glycosyltrf_83"/>
</dbReference>
<dbReference type="GO" id="GO:0009103">
    <property type="term" value="P:lipopolysaccharide biosynthetic process"/>
    <property type="evidence" value="ECO:0007669"/>
    <property type="project" value="UniProtKB-ARBA"/>
</dbReference>
<organism evidence="10 11">
    <name type="scientific">Hymenobacter luteus</name>
    <dbReference type="NCBI Taxonomy" id="1411122"/>
    <lineage>
        <taxon>Bacteria</taxon>
        <taxon>Pseudomonadati</taxon>
        <taxon>Bacteroidota</taxon>
        <taxon>Cytophagia</taxon>
        <taxon>Cytophagales</taxon>
        <taxon>Hymenobacteraceae</taxon>
        <taxon>Hymenobacter</taxon>
    </lineage>
</organism>
<dbReference type="AlphaFoldDB" id="A0A7W9WCH3"/>
<evidence type="ECO:0000256" key="8">
    <source>
        <dbReference type="SAM" id="Phobius"/>
    </source>
</evidence>
<feature type="transmembrane region" description="Helical" evidence="8">
    <location>
        <begin position="162"/>
        <end position="179"/>
    </location>
</feature>
<feature type="transmembrane region" description="Helical" evidence="8">
    <location>
        <begin position="396"/>
        <end position="414"/>
    </location>
</feature>
<keyword evidence="5 8" id="KW-0812">Transmembrane</keyword>
<keyword evidence="3" id="KW-0328">Glycosyltransferase</keyword>
<keyword evidence="6 8" id="KW-1133">Transmembrane helix</keyword>
<feature type="transmembrane region" description="Helical" evidence="8">
    <location>
        <begin position="342"/>
        <end position="362"/>
    </location>
</feature>
<dbReference type="InterPro" id="IPR038731">
    <property type="entry name" value="RgtA/B/C-like"/>
</dbReference>
<evidence type="ECO:0000259" key="9">
    <source>
        <dbReference type="Pfam" id="PF13231"/>
    </source>
</evidence>
<evidence type="ECO:0000256" key="4">
    <source>
        <dbReference type="ARBA" id="ARBA00022679"/>
    </source>
</evidence>
<keyword evidence="4" id="KW-0808">Transferase</keyword>
<evidence type="ECO:0000256" key="7">
    <source>
        <dbReference type="ARBA" id="ARBA00023136"/>
    </source>
</evidence>
<evidence type="ECO:0000256" key="3">
    <source>
        <dbReference type="ARBA" id="ARBA00022676"/>
    </source>
</evidence>
<evidence type="ECO:0000256" key="5">
    <source>
        <dbReference type="ARBA" id="ARBA00022692"/>
    </source>
</evidence>
<dbReference type="PANTHER" id="PTHR33908:SF11">
    <property type="entry name" value="MEMBRANE PROTEIN"/>
    <property type="match status" value="1"/>
</dbReference>
<dbReference type="Proteomes" id="UP000532746">
    <property type="component" value="Unassembled WGS sequence"/>
</dbReference>
<dbReference type="Pfam" id="PF13231">
    <property type="entry name" value="PMT_2"/>
    <property type="match status" value="1"/>
</dbReference>
<evidence type="ECO:0000313" key="11">
    <source>
        <dbReference type="Proteomes" id="UP000532746"/>
    </source>
</evidence>
<keyword evidence="2" id="KW-1003">Cell membrane</keyword>
<feature type="transmembrane region" description="Helical" evidence="8">
    <location>
        <begin position="113"/>
        <end position="130"/>
    </location>
</feature>
<feature type="transmembrane region" description="Helical" evidence="8">
    <location>
        <begin position="368"/>
        <end position="384"/>
    </location>
</feature>
<dbReference type="RefSeq" id="WP_183404165.1">
    <property type="nucleotide sequence ID" value="NZ_JACHGG010000003.1"/>
</dbReference>
<feature type="transmembrane region" description="Helical" evidence="8">
    <location>
        <begin position="229"/>
        <end position="250"/>
    </location>
</feature>
<dbReference type="GO" id="GO:0005886">
    <property type="term" value="C:plasma membrane"/>
    <property type="evidence" value="ECO:0007669"/>
    <property type="project" value="UniProtKB-SubCell"/>
</dbReference>
<feature type="transmembrane region" description="Helical" evidence="8">
    <location>
        <begin position="191"/>
        <end position="217"/>
    </location>
</feature>
<comment type="caution">
    <text evidence="10">The sequence shown here is derived from an EMBL/GenBank/DDBJ whole genome shotgun (WGS) entry which is preliminary data.</text>
</comment>
<dbReference type="GO" id="GO:0016763">
    <property type="term" value="F:pentosyltransferase activity"/>
    <property type="evidence" value="ECO:0007669"/>
    <property type="project" value="TreeGrafter"/>
</dbReference>
<dbReference type="PANTHER" id="PTHR33908">
    <property type="entry name" value="MANNOSYLTRANSFERASE YKCB-RELATED"/>
    <property type="match status" value="1"/>
</dbReference>
<sequence length="568" mass="65363">MLAYFKSTTSPTLPAWQTGASVLRPRPATQPNAARLFLGLLLALGVGVRLFHFLDNRSFFIDEIYLNVNTIKMGFWDLATQPFEYEQKAPIGYLWVSRLCVLLFGKKEMALRLFPLLCGIGSLVTFAAVARHYLSSWGALVAVGVLALSPACVYHSVEAKQYSTELFVATLALWLYIRYQGRPDVASLVTWGVLGAVALWFSFSAIFVLASMAIAVSARWVLTTRWRKFLLYLIPFSLWLVSFAVQYYFIISKYPQSGWLIDFFDKVYQGFMPLPPTSAADVLWYGQRPYNLLVHPLGVLLILDGDLAQWQATSWRYLFKLGWLPASLILGGMGLLFRRRTLFFCLLLPLLFALLVSALRMYPFYSRFVLFLAPALLLFLGAGVDGLRELLARHRPVFYGVLVLLALPVCINTGRQLTNRDLFMNYEDNRGPLLYINQHYQPGDVVYVFWNMTHAYQYYKEAYPLRYDAIQGRNLKNVSQDPADFLRRLQPELAAIRGKKRLWFVFDYLNRNAIGEYVGRPAWYHTQYFYATTEVQNLFNQVGRKVDEYHSKPYNKYPHTAVLYELNQ</sequence>
<feature type="domain" description="Glycosyltransferase RgtA/B/C/D-like" evidence="9">
    <location>
        <begin position="89"/>
        <end position="244"/>
    </location>
</feature>
<feature type="transmembrane region" description="Helical" evidence="8">
    <location>
        <begin position="136"/>
        <end position="155"/>
    </location>
</feature>
<evidence type="ECO:0000313" key="10">
    <source>
        <dbReference type="EMBL" id="MBB6059376.1"/>
    </source>
</evidence>
<keyword evidence="11" id="KW-1185">Reference proteome</keyword>
<protein>
    <recommendedName>
        <fullName evidence="9">Glycosyltransferase RgtA/B/C/D-like domain-containing protein</fullName>
    </recommendedName>
</protein>
<gene>
    <name evidence="10" type="ORF">HNQ93_002236</name>
</gene>
<feature type="transmembrane region" description="Helical" evidence="8">
    <location>
        <begin position="317"/>
        <end position="337"/>
    </location>
</feature>
<proteinExistence type="predicted"/>
<reference evidence="10 11" key="1">
    <citation type="submission" date="2020-08" db="EMBL/GenBank/DDBJ databases">
        <title>Genomic Encyclopedia of Type Strains, Phase IV (KMG-IV): sequencing the most valuable type-strain genomes for metagenomic binning, comparative biology and taxonomic classification.</title>
        <authorList>
            <person name="Goeker M."/>
        </authorList>
    </citation>
    <scope>NUCLEOTIDE SEQUENCE [LARGE SCALE GENOMIC DNA]</scope>
    <source>
        <strain evidence="10 11">DSM 26718</strain>
    </source>
</reference>
<accession>A0A7W9WCH3</accession>
<comment type="subcellular location">
    <subcellularLocation>
        <location evidence="1">Cell membrane</location>
        <topology evidence="1">Multi-pass membrane protein</topology>
    </subcellularLocation>
</comment>
<keyword evidence="7 8" id="KW-0472">Membrane</keyword>